<feature type="transmembrane region" description="Helical" evidence="2">
    <location>
        <begin position="366"/>
        <end position="385"/>
    </location>
</feature>
<evidence type="ECO:0000256" key="1">
    <source>
        <dbReference type="ARBA" id="ARBA00023125"/>
    </source>
</evidence>
<feature type="transmembrane region" description="Helical" evidence="2">
    <location>
        <begin position="118"/>
        <end position="141"/>
    </location>
</feature>
<feature type="transmembrane region" description="Helical" evidence="2">
    <location>
        <begin position="266"/>
        <end position="283"/>
    </location>
</feature>
<accession>A0A449BJR7</accession>
<dbReference type="SUPFAM" id="SSF47413">
    <property type="entry name" value="lambda repressor-like DNA-binding domains"/>
    <property type="match status" value="1"/>
</dbReference>
<dbReference type="InterPro" id="IPR010982">
    <property type="entry name" value="Lambda_DNA-bd_dom_sf"/>
</dbReference>
<dbReference type="KEGG" id="ahk:NCTC10172_00698"/>
<dbReference type="Proteomes" id="UP000290909">
    <property type="component" value="Chromosome"/>
</dbReference>
<dbReference type="AlphaFoldDB" id="A0A449BJR7"/>
<sequence length="402" mass="46777">MNPKLIGEFIQKRRKEKGLTQSDLANLLGVTDKAISRWETGEGFPEITMLPKLAIIFGVTVDDILNGEIKEKETLEVKKDVKQEKSLFNMLSMFAYLITVLGGFISVIVAYAKTQSLWPFFINLGTILVGIVLYTVSRFIYLSNVTHDEEAKKTVFKNTELTVGLNLCNLVLYAPILIGYAKITTEQIFIQDSIINGKYYFILLMFTTLAGLLIWFITYLVHYEIIFKKPKFKINQDIYRFFENKLTLLIVSLAMFSLYILDFHSVITVATFMFVIPLILFFYKKVTIYELITFIYNALFLAVHIHDDIGPFLFIIFIINGGICLFLMFFKKAYFPRVLMVISLNSAYFRYLYMYKHKYHLENYSLYYGIAFLIQAVILILVPVLQRKIIKKKTEHIQEIEN</sequence>
<dbReference type="EMBL" id="LR215050">
    <property type="protein sequence ID" value="VEU82678.1"/>
    <property type="molecule type" value="Genomic_DNA"/>
</dbReference>
<dbReference type="PANTHER" id="PTHR46558:SF11">
    <property type="entry name" value="HTH-TYPE TRANSCRIPTIONAL REGULATOR XRE"/>
    <property type="match status" value="1"/>
</dbReference>
<dbReference type="Pfam" id="PF01381">
    <property type="entry name" value="HTH_3"/>
    <property type="match status" value="1"/>
</dbReference>
<feature type="transmembrane region" description="Helical" evidence="2">
    <location>
        <begin position="242"/>
        <end position="260"/>
    </location>
</feature>
<keyword evidence="5" id="KW-1185">Reference proteome</keyword>
<evidence type="ECO:0000259" key="3">
    <source>
        <dbReference type="PROSITE" id="PS50943"/>
    </source>
</evidence>
<evidence type="ECO:0000313" key="5">
    <source>
        <dbReference type="Proteomes" id="UP000290909"/>
    </source>
</evidence>
<evidence type="ECO:0000256" key="2">
    <source>
        <dbReference type="SAM" id="Phobius"/>
    </source>
</evidence>
<dbReference type="InterPro" id="IPR001387">
    <property type="entry name" value="Cro/C1-type_HTH"/>
</dbReference>
<feature type="transmembrane region" description="Helical" evidence="2">
    <location>
        <begin position="312"/>
        <end position="330"/>
    </location>
</feature>
<feature type="transmembrane region" description="Helical" evidence="2">
    <location>
        <begin position="288"/>
        <end position="306"/>
    </location>
</feature>
<dbReference type="CDD" id="cd00093">
    <property type="entry name" value="HTH_XRE"/>
    <property type="match status" value="1"/>
</dbReference>
<keyword evidence="2" id="KW-0812">Transmembrane</keyword>
<protein>
    <submittedName>
        <fullName evidence="4">Transcriptional repressor DicA</fullName>
    </submittedName>
</protein>
<feature type="transmembrane region" description="Helical" evidence="2">
    <location>
        <begin position="87"/>
        <end position="112"/>
    </location>
</feature>
<organism evidence="4 5">
    <name type="scientific">Acholeplasma hippikon</name>
    <dbReference type="NCBI Taxonomy" id="264636"/>
    <lineage>
        <taxon>Bacteria</taxon>
        <taxon>Bacillati</taxon>
        <taxon>Mycoplasmatota</taxon>
        <taxon>Mollicutes</taxon>
        <taxon>Acholeplasmatales</taxon>
        <taxon>Acholeplasmataceae</taxon>
        <taxon>Acholeplasma</taxon>
    </lineage>
</organism>
<keyword evidence="2" id="KW-1133">Transmembrane helix</keyword>
<feature type="transmembrane region" description="Helical" evidence="2">
    <location>
        <begin position="161"/>
        <end position="180"/>
    </location>
</feature>
<dbReference type="PROSITE" id="PS50943">
    <property type="entry name" value="HTH_CROC1"/>
    <property type="match status" value="1"/>
</dbReference>
<feature type="transmembrane region" description="Helical" evidence="2">
    <location>
        <begin position="337"/>
        <end position="354"/>
    </location>
</feature>
<feature type="transmembrane region" description="Helical" evidence="2">
    <location>
        <begin position="200"/>
        <end position="221"/>
    </location>
</feature>
<evidence type="ECO:0000313" key="4">
    <source>
        <dbReference type="EMBL" id="VEU82678.1"/>
    </source>
</evidence>
<dbReference type="PANTHER" id="PTHR46558">
    <property type="entry name" value="TRACRIPTIONAL REGULATORY PROTEIN-RELATED-RELATED"/>
    <property type="match status" value="1"/>
</dbReference>
<dbReference type="Gene3D" id="1.10.260.40">
    <property type="entry name" value="lambda repressor-like DNA-binding domains"/>
    <property type="match status" value="1"/>
</dbReference>
<keyword evidence="1" id="KW-0238">DNA-binding</keyword>
<name>A0A449BJR7_9MOLU</name>
<dbReference type="STRING" id="1408416.GCA_000702765_00104"/>
<dbReference type="SMART" id="SM00530">
    <property type="entry name" value="HTH_XRE"/>
    <property type="match status" value="1"/>
</dbReference>
<feature type="domain" description="HTH cro/C1-type" evidence="3">
    <location>
        <begin position="10"/>
        <end position="64"/>
    </location>
</feature>
<gene>
    <name evidence="4" type="ORF">NCTC10172_00698</name>
</gene>
<reference evidence="4 5" key="1">
    <citation type="submission" date="2019-01" db="EMBL/GenBank/DDBJ databases">
        <authorList>
            <consortium name="Pathogen Informatics"/>
        </authorList>
    </citation>
    <scope>NUCLEOTIDE SEQUENCE [LARGE SCALE GENOMIC DNA]</scope>
    <source>
        <strain evidence="4 5">NCTC10172</strain>
    </source>
</reference>
<keyword evidence="2" id="KW-0472">Membrane</keyword>
<dbReference type="GO" id="GO:0003677">
    <property type="term" value="F:DNA binding"/>
    <property type="evidence" value="ECO:0007669"/>
    <property type="project" value="UniProtKB-KW"/>
</dbReference>
<proteinExistence type="predicted"/>
<dbReference type="RefSeq" id="WP_051658912.1">
    <property type="nucleotide sequence ID" value="NZ_LR215050.1"/>
</dbReference>